<evidence type="ECO:0000313" key="2">
    <source>
        <dbReference type="EMBL" id="GAA4479083.1"/>
    </source>
</evidence>
<organism evidence="2 3">
    <name type="scientific">Rhodococcus olei</name>
    <dbReference type="NCBI Taxonomy" id="2161675"/>
    <lineage>
        <taxon>Bacteria</taxon>
        <taxon>Bacillati</taxon>
        <taxon>Actinomycetota</taxon>
        <taxon>Actinomycetes</taxon>
        <taxon>Mycobacteriales</taxon>
        <taxon>Nocardiaceae</taxon>
        <taxon>Rhodococcus</taxon>
    </lineage>
</organism>
<keyword evidence="1" id="KW-1133">Transmembrane helix</keyword>
<proteinExistence type="predicted"/>
<comment type="caution">
    <text evidence="2">The sequence shown here is derived from an EMBL/GenBank/DDBJ whole genome shotgun (WGS) entry which is preliminary data.</text>
</comment>
<sequence length="49" mass="5176">MPNSRTLSNTHLLAPRDADDRMARAQFVLAMLTAVAVLAAATLLVLALA</sequence>
<keyword evidence="1" id="KW-0472">Membrane</keyword>
<keyword evidence="3" id="KW-1185">Reference proteome</keyword>
<dbReference type="RefSeq" id="WP_345344987.1">
    <property type="nucleotide sequence ID" value="NZ_BAABFB010000038.1"/>
</dbReference>
<reference evidence="3" key="1">
    <citation type="journal article" date="2019" name="Int. J. Syst. Evol. Microbiol.">
        <title>The Global Catalogue of Microorganisms (GCM) 10K type strain sequencing project: providing services to taxonomists for standard genome sequencing and annotation.</title>
        <authorList>
            <consortium name="The Broad Institute Genomics Platform"/>
            <consortium name="The Broad Institute Genome Sequencing Center for Infectious Disease"/>
            <person name="Wu L."/>
            <person name="Ma J."/>
        </authorList>
    </citation>
    <scope>NUCLEOTIDE SEQUENCE [LARGE SCALE GENOMIC DNA]</scope>
    <source>
        <strain evidence="3">JCM 32206</strain>
    </source>
</reference>
<evidence type="ECO:0000256" key="1">
    <source>
        <dbReference type="SAM" id="Phobius"/>
    </source>
</evidence>
<name>A0ABP8P3R2_9NOCA</name>
<accession>A0ABP8P3R2</accession>
<keyword evidence="1" id="KW-0812">Transmembrane</keyword>
<evidence type="ECO:0000313" key="3">
    <source>
        <dbReference type="Proteomes" id="UP001501183"/>
    </source>
</evidence>
<protein>
    <submittedName>
        <fullName evidence="2">Uncharacterized protein</fullName>
    </submittedName>
</protein>
<feature type="transmembrane region" description="Helical" evidence="1">
    <location>
        <begin position="27"/>
        <end position="48"/>
    </location>
</feature>
<gene>
    <name evidence="2" type="ORF">GCM10023094_23660</name>
</gene>
<dbReference type="EMBL" id="BAABFB010000038">
    <property type="protein sequence ID" value="GAA4479083.1"/>
    <property type="molecule type" value="Genomic_DNA"/>
</dbReference>
<dbReference type="Proteomes" id="UP001501183">
    <property type="component" value="Unassembled WGS sequence"/>
</dbReference>